<dbReference type="InterPro" id="IPR010982">
    <property type="entry name" value="Lambda_DNA-bd_dom_sf"/>
</dbReference>
<keyword evidence="2" id="KW-1185">Reference proteome</keyword>
<dbReference type="RefSeq" id="WP_184423479.1">
    <property type="nucleotide sequence ID" value="NZ_AP027362.1"/>
</dbReference>
<proteinExistence type="predicted"/>
<dbReference type="EMBL" id="JACHHU010000006">
    <property type="protein sequence ID" value="MBB6542664.1"/>
    <property type="molecule type" value="Genomic_DNA"/>
</dbReference>
<dbReference type="Gene3D" id="1.10.260.40">
    <property type="entry name" value="lambda repressor-like DNA-binding domains"/>
    <property type="match status" value="1"/>
</dbReference>
<dbReference type="Proteomes" id="UP000537141">
    <property type="component" value="Unassembled WGS sequence"/>
</dbReference>
<sequence>MDVYEVELRFSVGEPALSMDEIDDKLYESGFGDALVGHGDKGRVSIALSRQAASEKELIGNTRVLIEKIFPQATWLTMSNGVDYGNKQKRLDIDALIEDKATFDAKTSSGFVDVPENKIALHPARYFEGLYLSKATANGLGIWDIINSLDITEEYFYDFLNEKARIDMALAKKLEVVTGMSFEFWLRTQGNFDNSHK</sequence>
<organism evidence="1 2">
    <name type="scientific">Thalassotalea piscium</name>
    <dbReference type="NCBI Taxonomy" id="1230533"/>
    <lineage>
        <taxon>Bacteria</taxon>
        <taxon>Pseudomonadati</taxon>
        <taxon>Pseudomonadota</taxon>
        <taxon>Gammaproteobacteria</taxon>
        <taxon>Alteromonadales</taxon>
        <taxon>Colwelliaceae</taxon>
        <taxon>Thalassotalea</taxon>
    </lineage>
</organism>
<comment type="caution">
    <text evidence="1">The sequence shown here is derived from an EMBL/GenBank/DDBJ whole genome shotgun (WGS) entry which is preliminary data.</text>
</comment>
<protein>
    <submittedName>
        <fullName evidence="1">Uncharacterized protein</fullName>
    </submittedName>
</protein>
<accession>A0A7X0NFT5</accession>
<dbReference type="GO" id="GO:0003677">
    <property type="term" value="F:DNA binding"/>
    <property type="evidence" value="ECO:0007669"/>
    <property type="project" value="InterPro"/>
</dbReference>
<evidence type="ECO:0000313" key="2">
    <source>
        <dbReference type="Proteomes" id="UP000537141"/>
    </source>
</evidence>
<reference evidence="1 2" key="1">
    <citation type="submission" date="2020-08" db="EMBL/GenBank/DDBJ databases">
        <title>Genomic Encyclopedia of Type Strains, Phase IV (KMG-IV): sequencing the most valuable type-strain genomes for metagenomic binning, comparative biology and taxonomic classification.</title>
        <authorList>
            <person name="Goeker M."/>
        </authorList>
    </citation>
    <scope>NUCLEOTIDE SEQUENCE [LARGE SCALE GENOMIC DNA]</scope>
    <source>
        <strain evidence="1 2">DSM 26287</strain>
    </source>
</reference>
<dbReference type="SUPFAM" id="SSF47413">
    <property type="entry name" value="lambda repressor-like DNA-binding domains"/>
    <property type="match status" value="1"/>
</dbReference>
<gene>
    <name evidence="1" type="ORF">HNQ55_001163</name>
</gene>
<name>A0A7X0NFT5_9GAMM</name>
<dbReference type="AlphaFoldDB" id="A0A7X0NFT5"/>
<evidence type="ECO:0000313" key="1">
    <source>
        <dbReference type="EMBL" id="MBB6542664.1"/>
    </source>
</evidence>